<dbReference type="Proteomes" id="UP000654257">
    <property type="component" value="Unassembled WGS sequence"/>
</dbReference>
<dbReference type="InterPro" id="IPR048273">
    <property type="entry name" value="Luciferase"/>
</dbReference>
<proteinExistence type="predicted"/>
<evidence type="ECO:0000259" key="1">
    <source>
        <dbReference type="Pfam" id="PF17648"/>
    </source>
</evidence>
<accession>A0A917G5A9</accession>
<gene>
    <name evidence="2" type="ORF">GCM10007304_42220</name>
</gene>
<dbReference type="PANTHER" id="PTHR38695">
    <property type="entry name" value="AMINO ACID PERMEASE_ SLC12A DOMAIN-CONTAINING PROTEIN"/>
    <property type="match status" value="1"/>
</dbReference>
<protein>
    <recommendedName>
        <fullName evidence="1">Luciferase domain-containing protein</fullName>
    </recommendedName>
</protein>
<name>A0A917G5A9_9NOCA</name>
<reference evidence="2" key="1">
    <citation type="journal article" date="2014" name="Int. J. Syst. Evol. Microbiol.">
        <title>Complete genome sequence of Corynebacterium casei LMG S-19264T (=DSM 44701T), isolated from a smear-ripened cheese.</title>
        <authorList>
            <consortium name="US DOE Joint Genome Institute (JGI-PGF)"/>
            <person name="Walter F."/>
            <person name="Albersmeier A."/>
            <person name="Kalinowski J."/>
            <person name="Ruckert C."/>
        </authorList>
    </citation>
    <scope>NUCLEOTIDE SEQUENCE</scope>
    <source>
        <strain evidence="2">CCM 7905</strain>
    </source>
</reference>
<keyword evidence="3" id="KW-1185">Reference proteome</keyword>
<evidence type="ECO:0000313" key="3">
    <source>
        <dbReference type="Proteomes" id="UP000654257"/>
    </source>
</evidence>
<evidence type="ECO:0000313" key="2">
    <source>
        <dbReference type="EMBL" id="GGG23943.1"/>
    </source>
</evidence>
<dbReference type="Pfam" id="PF17648">
    <property type="entry name" value="Luciferase"/>
    <property type="match status" value="1"/>
</dbReference>
<reference evidence="2" key="2">
    <citation type="submission" date="2020-09" db="EMBL/GenBank/DDBJ databases">
        <authorList>
            <person name="Sun Q."/>
            <person name="Sedlacek I."/>
        </authorList>
    </citation>
    <scope>NUCLEOTIDE SEQUENCE</scope>
    <source>
        <strain evidence="2">CCM 7905</strain>
    </source>
</reference>
<dbReference type="PANTHER" id="PTHR38695:SF1">
    <property type="entry name" value="AMINO ACID PERMEASE_ SLC12A DOMAIN-CONTAINING PROTEIN"/>
    <property type="match status" value="1"/>
</dbReference>
<organism evidence="2 3">
    <name type="scientific">Rhodococcoides trifolii</name>
    <dbReference type="NCBI Taxonomy" id="908250"/>
    <lineage>
        <taxon>Bacteria</taxon>
        <taxon>Bacillati</taxon>
        <taxon>Actinomycetota</taxon>
        <taxon>Actinomycetes</taxon>
        <taxon>Mycobacteriales</taxon>
        <taxon>Nocardiaceae</taxon>
        <taxon>Rhodococcoides</taxon>
    </lineage>
</organism>
<feature type="domain" description="Luciferase" evidence="1">
    <location>
        <begin position="137"/>
        <end position="205"/>
    </location>
</feature>
<sequence>MVHYAADVRTLVDNYRDWLNLGPGGLPANPVGWVITTALRPLGRDPMTVRGIRTAPTPAWDLPVRSGPRPPVAPFPIPHRQTADVADDVTTSAISEVVESCAADRRMFMQRSHFERRGQALFVREGFRTVERVKTARGEIAHVHSGDGSLHVVADPADAQLIIEQGWGELHPLAGRPLLGLPESYVLLYSPRNDEDLRQLSTIVRRVVSTAMPK</sequence>
<dbReference type="InterPro" id="IPR040841">
    <property type="entry name" value="Luciferase_dom"/>
</dbReference>
<dbReference type="EMBL" id="BMCU01000005">
    <property type="protein sequence ID" value="GGG23943.1"/>
    <property type="molecule type" value="Genomic_DNA"/>
</dbReference>
<dbReference type="AlphaFoldDB" id="A0A917G5A9"/>
<comment type="caution">
    <text evidence="2">The sequence shown here is derived from an EMBL/GenBank/DDBJ whole genome shotgun (WGS) entry which is preliminary data.</text>
</comment>